<proteinExistence type="predicted"/>
<dbReference type="OrthoDB" id="6138508at2759"/>
<evidence type="ECO:0000256" key="2">
    <source>
        <dbReference type="ARBA" id="ARBA00022525"/>
    </source>
</evidence>
<dbReference type="SMART" id="SM00110">
    <property type="entry name" value="C1Q"/>
    <property type="match status" value="1"/>
</dbReference>
<feature type="region of interest" description="Disordered" evidence="5">
    <location>
        <begin position="79"/>
        <end position="113"/>
    </location>
</feature>
<dbReference type="GO" id="GO:0005581">
    <property type="term" value="C:collagen trimer"/>
    <property type="evidence" value="ECO:0007669"/>
    <property type="project" value="UniProtKB-KW"/>
</dbReference>
<evidence type="ECO:0000256" key="4">
    <source>
        <dbReference type="ARBA" id="ARBA00023119"/>
    </source>
</evidence>
<evidence type="ECO:0000256" key="3">
    <source>
        <dbReference type="ARBA" id="ARBA00022729"/>
    </source>
</evidence>
<evidence type="ECO:0000313" key="8">
    <source>
        <dbReference type="Proteomes" id="UP000694850"/>
    </source>
</evidence>
<dbReference type="GeneID" id="103211540"/>
<dbReference type="InterPro" id="IPR008160">
    <property type="entry name" value="Collagen"/>
</dbReference>
<organism evidence="8 9">
    <name type="scientific">Orycteropus afer afer</name>
    <dbReference type="NCBI Taxonomy" id="1230840"/>
    <lineage>
        <taxon>Eukaryota</taxon>
        <taxon>Metazoa</taxon>
        <taxon>Chordata</taxon>
        <taxon>Craniata</taxon>
        <taxon>Vertebrata</taxon>
        <taxon>Euteleostomi</taxon>
        <taxon>Mammalia</taxon>
        <taxon>Eutheria</taxon>
        <taxon>Afrotheria</taxon>
        <taxon>Tubulidentata</taxon>
        <taxon>Orycteropodidae</taxon>
        <taxon>Orycteropus</taxon>
    </lineage>
</organism>
<dbReference type="Proteomes" id="UP000694850">
    <property type="component" value="Unplaced"/>
</dbReference>
<protein>
    <submittedName>
        <fullName evidence="9">Complement C1q tumor necrosis factor-related protein 8</fullName>
    </submittedName>
</protein>
<dbReference type="Pfam" id="PF01391">
    <property type="entry name" value="Collagen"/>
    <property type="match status" value="1"/>
</dbReference>
<accession>A0A8B7B666</accession>
<evidence type="ECO:0000256" key="1">
    <source>
        <dbReference type="ARBA" id="ARBA00004613"/>
    </source>
</evidence>
<feature type="signal peptide" evidence="6">
    <location>
        <begin position="1"/>
        <end position="17"/>
    </location>
</feature>
<sequence>MAAPILMLLVLALPSGAWPGLRLPRRPCVHCCRPAWPPVTAPNPYALRNGAEEWGPLPHVRPTIDITILKGAKGELGARGCSGPSGKEGPPGVWGLQGRKGQKGQAGPPGTPCQRTYSAFSVGRREGLHNRGSAQAVSFDTELVNLGGSFDLVAGRFRCTEPGVYFLSLTVHAWNYKETYLHVMRNRQAAAMLYAQPSERSIMQTQSLLLPLAAGDAVWVRLFQRDRDSAIYGEPGDLYMTFSGHLVKPDAEP</sequence>
<feature type="chain" id="PRO_5034011502" evidence="6">
    <location>
        <begin position="18"/>
        <end position="253"/>
    </location>
</feature>
<name>A0A8B7B666_ORYAF</name>
<dbReference type="PRINTS" id="PR00007">
    <property type="entry name" value="COMPLEMNTC1Q"/>
</dbReference>
<dbReference type="InterPro" id="IPR050392">
    <property type="entry name" value="Collagen/C1q_domain"/>
</dbReference>
<dbReference type="Pfam" id="PF00386">
    <property type="entry name" value="C1q"/>
    <property type="match status" value="1"/>
</dbReference>
<dbReference type="PANTHER" id="PTHR15427:SF52">
    <property type="entry name" value="C1Q DOMAIN-CONTAINING PROTEIN"/>
    <property type="match status" value="1"/>
</dbReference>
<evidence type="ECO:0000256" key="6">
    <source>
        <dbReference type="SAM" id="SignalP"/>
    </source>
</evidence>
<dbReference type="InterPro" id="IPR008983">
    <property type="entry name" value="Tumour_necrosis_fac-like_dom"/>
</dbReference>
<keyword evidence="2" id="KW-0964">Secreted</keyword>
<evidence type="ECO:0000313" key="9">
    <source>
        <dbReference type="RefSeq" id="XP_007955688.1"/>
    </source>
</evidence>
<dbReference type="PANTHER" id="PTHR15427">
    <property type="entry name" value="EMILIN ELASTIN MICROFIBRIL INTERFACE-LOCATED PROTEIN ELASTIN MICROFIBRIL INTERFACER"/>
    <property type="match status" value="1"/>
</dbReference>
<dbReference type="InterPro" id="IPR001073">
    <property type="entry name" value="C1q_dom"/>
</dbReference>
<keyword evidence="4" id="KW-0176">Collagen</keyword>
<dbReference type="Gene3D" id="2.60.120.40">
    <property type="match status" value="1"/>
</dbReference>
<dbReference type="CTD" id="390664"/>
<keyword evidence="3 6" id="KW-0732">Signal</keyword>
<dbReference type="SUPFAM" id="SSF49842">
    <property type="entry name" value="TNF-like"/>
    <property type="match status" value="1"/>
</dbReference>
<dbReference type="RefSeq" id="XP_007955688.1">
    <property type="nucleotide sequence ID" value="XM_007957497.1"/>
</dbReference>
<dbReference type="GO" id="GO:0005576">
    <property type="term" value="C:extracellular region"/>
    <property type="evidence" value="ECO:0007669"/>
    <property type="project" value="UniProtKB-SubCell"/>
</dbReference>
<gene>
    <name evidence="9" type="primary">C1QTNF8</name>
</gene>
<evidence type="ECO:0000256" key="5">
    <source>
        <dbReference type="SAM" id="MobiDB-lite"/>
    </source>
</evidence>
<feature type="domain" description="C1q" evidence="7">
    <location>
        <begin position="113"/>
        <end position="253"/>
    </location>
</feature>
<reference evidence="9" key="1">
    <citation type="submission" date="2025-08" db="UniProtKB">
        <authorList>
            <consortium name="RefSeq"/>
        </authorList>
    </citation>
    <scope>IDENTIFICATION</scope>
</reference>
<evidence type="ECO:0000259" key="7">
    <source>
        <dbReference type="PROSITE" id="PS50871"/>
    </source>
</evidence>
<comment type="subcellular location">
    <subcellularLocation>
        <location evidence="1">Secreted</location>
    </subcellularLocation>
</comment>
<keyword evidence="8" id="KW-1185">Reference proteome</keyword>
<dbReference type="PROSITE" id="PS50871">
    <property type="entry name" value="C1Q"/>
    <property type="match status" value="1"/>
</dbReference>
<dbReference type="AlphaFoldDB" id="A0A8B7B666"/>